<accession>A0ABV4P468</accession>
<proteinExistence type="predicted"/>
<reference evidence="1 2" key="1">
    <citation type="submission" date="2024-08" db="EMBL/GenBank/DDBJ databases">
        <authorList>
            <person name="Ishaq N."/>
        </authorList>
    </citation>
    <scope>NUCLEOTIDE SEQUENCE [LARGE SCALE GENOMIC DNA]</scope>
    <source>
        <strain evidence="1 2">DSM 18651</strain>
    </source>
</reference>
<sequence>MSSPLFDPRFEQARFVLQPDSLVPRQRHTPVKLQRAFDFRMFWALKHPAAKSEFHSFAEYLHAGLLEGDPKVTSFVPQPYRLRVHGRYYTPDCYVLTNGHRQVLEIKPKGIFDDSLRVPLEHYFLLHNIEFKVISNESILARQREAENWIEIVHTLFAARDINTHANELGLLRLLQDHREDGLEVREIVDPGDRERTYSDEIALLRLMHRGLVCTDLTTAVFDYDCVIRPCT</sequence>
<organism evidence="1 2">
    <name type="scientific">Microbulbifer epialgicus</name>
    <dbReference type="NCBI Taxonomy" id="393907"/>
    <lineage>
        <taxon>Bacteria</taxon>
        <taxon>Pseudomonadati</taxon>
        <taxon>Pseudomonadota</taxon>
        <taxon>Gammaproteobacteria</taxon>
        <taxon>Cellvibrionales</taxon>
        <taxon>Microbulbiferaceae</taxon>
        <taxon>Microbulbifer</taxon>
    </lineage>
</organism>
<name>A0ABV4P468_9GAMM</name>
<dbReference type="Proteomes" id="UP001569428">
    <property type="component" value="Unassembled WGS sequence"/>
</dbReference>
<evidence type="ECO:0000313" key="2">
    <source>
        <dbReference type="Proteomes" id="UP001569428"/>
    </source>
</evidence>
<evidence type="ECO:0000313" key="1">
    <source>
        <dbReference type="EMBL" id="MFA0812777.1"/>
    </source>
</evidence>
<gene>
    <name evidence="1" type="ORF">ACCI49_17830</name>
</gene>
<dbReference type="EMBL" id="JBGMEK010000054">
    <property type="protein sequence ID" value="MFA0812777.1"/>
    <property type="molecule type" value="Genomic_DNA"/>
</dbReference>
<keyword evidence="2" id="KW-1185">Reference proteome</keyword>
<comment type="caution">
    <text evidence="1">The sequence shown here is derived from an EMBL/GenBank/DDBJ whole genome shotgun (WGS) entry which is preliminary data.</text>
</comment>
<protein>
    <submittedName>
        <fullName evidence="1">Tn7 transposase TnsA N-terminal domain-containing protein</fullName>
    </submittedName>
</protein>
<dbReference type="RefSeq" id="WP_371840498.1">
    <property type="nucleotide sequence ID" value="NZ_JBGMEK010000054.1"/>
</dbReference>